<accession>A0A066YPB2</accession>
<feature type="compositionally biased region" description="Basic residues" evidence="1">
    <location>
        <begin position="32"/>
        <end position="50"/>
    </location>
</feature>
<dbReference type="EMBL" id="JNBY01000131">
    <property type="protein sequence ID" value="KDN81814.1"/>
    <property type="molecule type" value="Genomic_DNA"/>
</dbReference>
<proteinExistence type="predicted"/>
<feature type="region of interest" description="Disordered" evidence="1">
    <location>
        <begin position="1"/>
        <end position="211"/>
    </location>
</feature>
<reference evidence="2 3" key="1">
    <citation type="submission" date="2014-05" db="EMBL/GenBank/DDBJ databases">
        <title>Draft Genome Sequence of Kitasatospora cheerisanensis KCTC 2395.</title>
        <authorList>
            <person name="Nam D.H."/>
        </authorList>
    </citation>
    <scope>NUCLEOTIDE SEQUENCE [LARGE SCALE GENOMIC DNA]</scope>
    <source>
        <strain evidence="2 3">KCTC 2395</strain>
    </source>
</reference>
<organism evidence="2 3">
    <name type="scientific">Kitasatospora cheerisanensis KCTC 2395</name>
    <dbReference type="NCBI Taxonomy" id="1348663"/>
    <lineage>
        <taxon>Bacteria</taxon>
        <taxon>Bacillati</taxon>
        <taxon>Actinomycetota</taxon>
        <taxon>Actinomycetes</taxon>
        <taxon>Kitasatosporales</taxon>
        <taxon>Streptomycetaceae</taxon>
        <taxon>Kitasatospora</taxon>
    </lineage>
</organism>
<dbReference type="Proteomes" id="UP000027178">
    <property type="component" value="Unassembled WGS sequence"/>
</dbReference>
<protein>
    <submittedName>
        <fullName evidence="2">Uncharacterized protein</fullName>
    </submittedName>
</protein>
<dbReference type="HOGENOM" id="CLU_926795_0_0_11"/>
<evidence type="ECO:0000256" key="1">
    <source>
        <dbReference type="SAM" id="MobiDB-lite"/>
    </source>
</evidence>
<evidence type="ECO:0000313" key="2">
    <source>
        <dbReference type="EMBL" id="KDN81814.1"/>
    </source>
</evidence>
<dbReference type="eggNOG" id="ENOG502Z7QC">
    <property type="taxonomic scope" value="Bacteria"/>
</dbReference>
<feature type="compositionally biased region" description="Basic residues" evidence="1">
    <location>
        <begin position="156"/>
        <end position="179"/>
    </location>
</feature>
<evidence type="ECO:0000313" key="3">
    <source>
        <dbReference type="Proteomes" id="UP000027178"/>
    </source>
</evidence>
<feature type="compositionally biased region" description="Low complexity" evidence="1">
    <location>
        <begin position="180"/>
        <end position="195"/>
    </location>
</feature>
<feature type="compositionally biased region" description="Basic residues" evidence="1">
    <location>
        <begin position="105"/>
        <end position="120"/>
    </location>
</feature>
<comment type="caution">
    <text evidence="2">The sequence shown here is derived from an EMBL/GenBank/DDBJ whole genome shotgun (WGS) entry which is preliminary data.</text>
</comment>
<dbReference type="AlphaFoldDB" id="A0A066YPB2"/>
<keyword evidence="3" id="KW-1185">Reference proteome</keyword>
<feature type="compositionally biased region" description="Basic residues" evidence="1">
    <location>
        <begin position="79"/>
        <end position="95"/>
    </location>
</feature>
<feature type="compositionally biased region" description="Basic and acidic residues" evidence="1">
    <location>
        <begin position="1"/>
        <end position="10"/>
    </location>
</feature>
<gene>
    <name evidence="2" type="ORF">KCH_65340</name>
</gene>
<sequence>MRRGRGENRLRRTGVRGENAPHGHARNPSPAARRRPQQRRPAARRARRHAQLPPRPGGHRRRADPRIAGPGRRLPLPVLHRHQQRRPHRPPRRRPVGLGEPDLRRRLRRRPRRPPPRLRRAQPPAQPLRRRTPVRLRALPARPRRPAPGHLLLPRQRLRTRTLRHRRSDGPARRRRGRRAGPAGRVRGSPTARPRPALRPPRRAGPRPLLPRHPVETAARALPCRLEWHPGHRLTADELAHRADLAEYRGPHIAALGAAVARDGVLDPAAIGAAVREGRHDPQELKRVWHCLARFGRPVD</sequence>
<name>A0A066YPB2_9ACTN</name>